<dbReference type="AlphaFoldDB" id="A0A940YIF8"/>
<accession>A0A940YIF8</accession>
<reference evidence="10" key="1">
    <citation type="submission" date="2021-04" db="EMBL/GenBank/DDBJ databases">
        <title>The genome sequence of Ideonella sp. 4Y11.</title>
        <authorList>
            <person name="Liu Y."/>
        </authorList>
    </citation>
    <scope>NUCLEOTIDE SEQUENCE</scope>
    <source>
        <strain evidence="10">4Y11</strain>
    </source>
</reference>
<keyword evidence="6" id="KW-0418">Kinase</keyword>
<evidence type="ECO:0000256" key="2">
    <source>
        <dbReference type="ARBA" id="ARBA00012438"/>
    </source>
</evidence>
<protein>
    <recommendedName>
        <fullName evidence="2">histidine kinase</fullName>
        <ecNumber evidence="2">2.7.13.3</ecNumber>
    </recommendedName>
</protein>
<comment type="caution">
    <text evidence="10">The sequence shown here is derived from an EMBL/GenBank/DDBJ whole genome shotgun (WGS) entry which is preliminary data.</text>
</comment>
<keyword evidence="5" id="KW-0547">Nucleotide-binding</keyword>
<evidence type="ECO:0000256" key="3">
    <source>
        <dbReference type="ARBA" id="ARBA00022553"/>
    </source>
</evidence>
<dbReference type="GO" id="GO:0016020">
    <property type="term" value="C:membrane"/>
    <property type="evidence" value="ECO:0007669"/>
    <property type="project" value="InterPro"/>
</dbReference>
<dbReference type="InterPro" id="IPR029016">
    <property type="entry name" value="GAF-like_dom_sf"/>
</dbReference>
<dbReference type="SMART" id="SM00065">
    <property type="entry name" value="GAF"/>
    <property type="match status" value="1"/>
</dbReference>
<dbReference type="Gene3D" id="1.20.5.1930">
    <property type="match status" value="1"/>
</dbReference>
<dbReference type="SUPFAM" id="SSF55781">
    <property type="entry name" value="GAF domain-like"/>
    <property type="match status" value="1"/>
</dbReference>
<dbReference type="PANTHER" id="PTHR24421">
    <property type="entry name" value="NITRATE/NITRITE SENSOR PROTEIN NARX-RELATED"/>
    <property type="match status" value="1"/>
</dbReference>
<dbReference type="GO" id="GO:0005524">
    <property type="term" value="F:ATP binding"/>
    <property type="evidence" value="ECO:0007669"/>
    <property type="project" value="UniProtKB-KW"/>
</dbReference>
<dbReference type="CDD" id="cd16917">
    <property type="entry name" value="HATPase_UhpB-NarQ-NarX-like"/>
    <property type="match status" value="1"/>
</dbReference>
<evidence type="ECO:0000256" key="6">
    <source>
        <dbReference type="ARBA" id="ARBA00022777"/>
    </source>
</evidence>
<dbReference type="InterPro" id="IPR036890">
    <property type="entry name" value="HATPase_C_sf"/>
</dbReference>
<evidence type="ECO:0000256" key="1">
    <source>
        <dbReference type="ARBA" id="ARBA00000085"/>
    </source>
</evidence>
<evidence type="ECO:0000256" key="5">
    <source>
        <dbReference type="ARBA" id="ARBA00022741"/>
    </source>
</evidence>
<keyword evidence="11" id="KW-1185">Reference proteome</keyword>
<dbReference type="GO" id="GO:0000155">
    <property type="term" value="F:phosphorelay sensor kinase activity"/>
    <property type="evidence" value="ECO:0007669"/>
    <property type="project" value="InterPro"/>
</dbReference>
<keyword evidence="3" id="KW-0597">Phosphoprotein</keyword>
<dbReference type="EC" id="2.7.13.3" evidence="2"/>
<evidence type="ECO:0000259" key="9">
    <source>
        <dbReference type="SMART" id="SM00065"/>
    </source>
</evidence>
<dbReference type="Pfam" id="PF13185">
    <property type="entry name" value="GAF_2"/>
    <property type="match status" value="1"/>
</dbReference>
<dbReference type="Pfam" id="PF02518">
    <property type="entry name" value="HATPase_c"/>
    <property type="match status" value="1"/>
</dbReference>
<dbReference type="RefSeq" id="WP_210803512.1">
    <property type="nucleotide sequence ID" value="NZ_JAGQDE010000018.1"/>
</dbReference>
<dbReference type="GO" id="GO:0046983">
    <property type="term" value="F:protein dimerization activity"/>
    <property type="evidence" value="ECO:0007669"/>
    <property type="project" value="InterPro"/>
</dbReference>
<dbReference type="Pfam" id="PF07730">
    <property type="entry name" value="HisKA_3"/>
    <property type="match status" value="1"/>
</dbReference>
<comment type="catalytic activity">
    <reaction evidence="1">
        <text>ATP + protein L-histidine = ADP + protein N-phospho-L-histidine.</text>
        <dbReference type="EC" id="2.7.13.3"/>
    </reaction>
</comment>
<dbReference type="PANTHER" id="PTHR24421:SF10">
    <property type="entry name" value="NITRATE_NITRITE SENSOR PROTEIN NARQ"/>
    <property type="match status" value="1"/>
</dbReference>
<organism evidence="10 11">
    <name type="scientific">Ideonella aquatica</name>
    <dbReference type="NCBI Taxonomy" id="2824119"/>
    <lineage>
        <taxon>Bacteria</taxon>
        <taxon>Pseudomonadati</taxon>
        <taxon>Pseudomonadota</taxon>
        <taxon>Betaproteobacteria</taxon>
        <taxon>Burkholderiales</taxon>
        <taxon>Sphaerotilaceae</taxon>
        <taxon>Ideonella</taxon>
    </lineage>
</organism>
<dbReference type="InterPro" id="IPR003018">
    <property type="entry name" value="GAF"/>
</dbReference>
<dbReference type="InterPro" id="IPR050482">
    <property type="entry name" value="Sensor_HK_TwoCompSys"/>
</dbReference>
<dbReference type="SUPFAM" id="SSF55874">
    <property type="entry name" value="ATPase domain of HSP90 chaperone/DNA topoisomerase II/histidine kinase"/>
    <property type="match status" value="1"/>
</dbReference>
<sequence>MRISNLPATDAALHTVPGAGLLAEITADLASGHDLADLLRRFLEPVVRLAGAQAGAVRALSDDGLALRLIGQVGLPERVAGHEQVVNSQCGVCGEAAWEHRSAWSADVQSCNAHCGGDDDGSFFGGGCRRVLAVPLQRRERVLGVYNLFFGPGVEPSAEVQTMLRAIGDLLGLAMDNARLERENLQAMIVAERQAMAAEVHDAVAQSLAYIKMRMPLLQEAIEVCDQPRAAAYVDDVRRATSEAHASLREVLAHFRAPVPQRGLLPALADLADHFPERFGLPLRYQNQAPRLTLSADQEAQAFHIVQEALANVARHAQARHAWLTVAVRDGEIGFTIDDDGLGADWSHVPGPTDDVGHHGLQIMRERARRLGGHLDIGPRAEGGTRVHLGFPASAAGR</sequence>
<feature type="domain" description="GAF" evidence="9">
    <location>
        <begin position="34"/>
        <end position="185"/>
    </location>
</feature>
<evidence type="ECO:0000313" key="11">
    <source>
        <dbReference type="Proteomes" id="UP000678374"/>
    </source>
</evidence>
<dbReference type="Gene3D" id="3.30.450.40">
    <property type="match status" value="1"/>
</dbReference>
<proteinExistence type="predicted"/>
<evidence type="ECO:0000313" key="10">
    <source>
        <dbReference type="EMBL" id="MBQ0960843.1"/>
    </source>
</evidence>
<gene>
    <name evidence="10" type="ORF">KAK06_17950</name>
</gene>
<dbReference type="InterPro" id="IPR011712">
    <property type="entry name" value="Sig_transdc_His_kin_sub3_dim/P"/>
</dbReference>
<evidence type="ECO:0000256" key="4">
    <source>
        <dbReference type="ARBA" id="ARBA00022679"/>
    </source>
</evidence>
<keyword evidence="8" id="KW-0902">Two-component regulatory system</keyword>
<dbReference type="InterPro" id="IPR003594">
    <property type="entry name" value="HATPase_dom"/>
</dbReference>
<name>A0A940YIF8_9BURK</name>
<dbReference type="EMBL" id="JAGQDE010000018">
    <property type="protein sequence ID" value="MBQ0960843.1"/>
    <property type="molecule type" value="Genomic_DNA"/>
</dbReference>
<evidence type="ECO:0000256" key="8">
    <source>
        <dbReference type="ARBA" id="ARBA00023012"/>
    </source>
</evidence>
<keyword evidence="4" id="KW-0808">Transferase</keyword>
<dbReference type="Gene3D" id="3.30.565.10">
    <property type="entry name" value="Histidine kinase-like ATPase, C-terminal domain"/>
    <property type="match status" value="1"/>
</dbReference>
<dbReference type="Proteomes" id="UP000678374">
    <property type="component" value="Unassembled WGS sequence"/>
</dbReference>
<keyword evidence="7" id="KW-0067">ATP-binding</keyword>
<evidence type="ECO:0000256" key="7">
    <source>
        <dbReference type="ARBA" id="ARBA00022840"/>
    </source>
</evidence>